<dbReference type="InterPro" id="IPR004155">
    <property type="entry name" value="PBS_lyase_HEAT"/>
</dbReference>
<dbReference type="Proteomes" id="UP001152797">
    <property type="component" value="Unassembled WGS sequence"/>
</dbReference>
<dbReference type="Gene3D" id="1.25.10.10">
    <property type="entry name" value="Leucine-rich Repeat Variant"/>
    <property type="match status" value="1"/>
</dbReference>
<dbReference type="PANTHER" id="PTHR12697">
    <property type="entry name" value="PBS LYASE HEAT-LIKE PROTEIN"/>
    <property type="match status" value="1"/>
</dbReference>
<sequence>MVAVSDVFSISDLVAVEDHLLDWLGVSELLPCRPASASLRRCAQQPLARQLLQRLQGGAAQGAALRGLGCVLEGSVATQRFAAQLAVGFLGDTKASMRQSAASVLNRLGDVELDVGASVWSTLGPALSDVDPKVSAAAAKVLTRMAPKHEAAVAVVRQLQHSSPQVRRASLQVLGQLQVKSKALVRRVIEMLLDNDWQVRAMAARTLPRLVERGQNVAAADALEAALEDLHPVVRQNAAGALAHVAANPSLPFVMKAQNAKLKRKAEVLRSTPRRAQG</sequence>
<dbReference type="InterPro" id="IPR016024">
    <property type="entry name" value="ARM-type_fold"/>
</dbReference>
<dbReference type="SUPFAM" id="SSF48371">
    <property type="entry name" value="ARM repeat"/>
    <property type="match status" value="1"/>
</dbReference>
<evidence type="ECO:0000313" key="4">
    <source>
        <dbReference type="Proteomes" id="UP001152797"/>
    </source>
</evidence>
<gene>
    <name evidence="1" type="ORF">C1SCF055_LOCUS40648</name>
</gene>
<reference evidence="1" key="1">
    <citation type="submission" date="2022-10" db="EMBL/GenBank/DDBJ databases">
        <authorList>
            <person name="Chen Y."/>
            <person name="Dougan E. K."/>
            <person name="Chan C."/>
            <person name="Rhodes N."/>
            <person name="Thang M."/>
        </authorList>
    </citation>
    <scope>NUCLEOTIDE SEQUENCE</scope>
</reference>
<dbReference type="InterPro" id="IPR011989">
    <property type="entry name" value="ARM-like"/>
</dbReference>
<dbReference type="SMART" id="SM00567">
    <property type="entry name" value="EZ_HEAT"/>
    <property type="match status" value="4"/>
</dbReference>
<evidence type="ECO:0000313" key="1">
    <source>
        <dbReference type="EMBL" id="CAI4015845.1"/>
    </source>
</evidence>
<comment type="caution">
    <text evidence="1">The sequence shown here is derived from an EMBL/GenBank/DDBJ whole genome shotgun (WGS) entry which is preliminary data.</text>
</comment>
<dbReference type="PANTHER" id="PTHR12697:SF5">
    <property type="entry name" value="DEOXYHYPUSINE HYDROXYLASE"/>
    <property type="match status" value="1"/>
</dbReference>
<name>A0A9P1DT50_9DINO</name>
<reference evidence="2" key="2">
    <citation type="submission" date="2024-04" db="EMBL/GenBank/DDBJ databases">
        <authorList>
            <person name="Chen Y."/>
            <person name="Shah S."/>
            <person name="Dougan E. K."/>
            <person name="Thang M."/>
            <person name="Chan C."/>
        </authorList>
    </citation>
    <scope>NUCLEOTIDE SEQUENCE [LARGE SCALE GENOMIC DNA]</scope>
</reference>
<dbReference type="EMBL" id="CAMXCT020006555">
    <property type="protein sequence ID" value="CAL1169220.1"/>
    <property type="molecule type" value="Genomic_DNA"/>
</dbReference>
<organism evidence="1">
    <name type="scientific">Cladocopium goreaui</name>
    <dbReference type="NCBI Taxonomy" id="2562237"/>
    <lineage>
        <taxon>Eukaryota</taxon>
        <taxon>Sar</taxon>
        <taxon>Alveolata</taxon>
        <taxon>Dinophyceae</taxon>
        <taxon>Suessiales</taxon>
        <taxon>Symbiodiniaceae</taxon>
        <taxon>Cladocopium</taxon>
    </lineage>
</organism>
<dbReference type="GO" id="GO:0016491">
    <property type="term" value="F:oxidoreductase activity"/>
    <property type="evidence" value="ECO:0007669"/>
    <property type="project" value="TreeGrafter"/>
</dbReference>
<proteinExistence type="predicted"/>
<dbReference type="AlphaFoldDB" id="A0A9P1DT50"/>
<dbReference type="EMBL" id="CAMXCT030006555">
    <property type="protein sequence ID" value="CAL4803157.1"/>
    <property type="molecule type" value="Genomic_DNA"/>
</dbReference>
<accession>A0A9P1DT50</accession>
<evidence type="ECO:0000313" key="2">
    <source>
        <dbReference type="EMBL" id="CAL1169220.1"/>
    </source>
</evidence>
<dbReference type="Pfam" id="PF13646">
    <property type="entry name" value="HEAT_2"/>
    <property type="match status" value="1"/>
</dbReference>
<protein>
    <submittedName>
        <fullName evidence="3">TOG domain-containing protein</fullName>
    </submittedName>
</protein>
<evidence type="ECO:0000313" key="3">
    <source>
        <dbReference type="EMBL" id="CAL4803157.1"/>
    </source>
</evidence>
<keyword evidence="4" id="KW-1185">Reference proteome</keyword>
<dbReference type="EMBL" id="CAMXCT010006555">
    <property type="protein sequence ID" value="CAI4015845.1"/>
    <property type="molecule type" value="Genomic_DNA"/>
</dbReference>